<gene>
    <name evidence="1" type="primary">AlNc14C36G3197</name>
    <name evidence="1" type="ORF">ALNC14_036730</name>
</gene>
<evidence type="ECO:0000313" key="1">
    <source>
        <dbReference type="EMBL" id="CCA17530.1"/>
    </source>
</evidence>
<reference evidence="1" key="1">
    <citation type="journal article" date="2011" name="PLoS Biol.">
        <title>Gene gain and loss during evolution of obligate parasitism in the white rust pathogen of Arabidopsis thaliana.</title>
        <authorList>
            <person name="Kemen E."/>
            <person name="Gardiner A."/>
            <person name="Schultz-Larsen T."/>
            <person name="Kemen A.C."/>
            <person name="Balmuth A.L."/>
            <person name="Robert-Seilaniantz A."/>
            <person name="Bailey K."/>
            <person name="Holub E."/>
            <person name="Studholme D.J."/>
            <person name="Maclean D."/>
            <person name="Jones J.D."/>
        </authorList>
    </citation>
    <scope>NUCLEOTIDE SEQUENCE</scope>
</reference>
<reference evidence="1" key="2">
    <citation type="submission" date="2011-02" db="EMBL/GenBank/DDBJ databases">
        <authorList>
            <person name="MacLean D."/>
        </authorList>
    </citation>
    <scope>NUCLEOTIDE SEQUENCE</scope>
</reference>
<proteinExistence type="predicted"/>
<organism evidence="1">
    <name type="scientific">Albugo laibachii Nc14</name>
    <dbReference type="NCBI Taxonomy" id="890382"/>
    <lineage>
        <taxon>Eukaryota</taxon>
        <taxon>Sar</taxon>
        <taxon>Stramenopiles</taxon>
        <taxon>Oomycota</taxon>
        <taxon>Peronosporomycetes</taxon>
        <taxon>Albuginales</taxon>
        <taxon>Albuginaceae</taxon>
        <taxon>Albugo</taxon>
    </lineage>
</organism>
<sequence length="487" mass="54710">MLSLFPLNRHPLSSSARAFTSLIARISLPAVGHSRHCSLTPLLPLYQNEIVQVGRIGAGSPHWWATQLSRIENSKLILSTGMGNLIQTRIRPTQATLKEPQAHIEACVIQEHLNERKVSPDDLIVSVLLDSEPHHPTLGDHLMEPLTGYHVSDGIQSATRKLSVNKLDVVIVRAPSHLSVADTAKWGEEMASVLDSHCEENTIKSYGFSFPLQSIRTNFSEILDCMSQHCSQHPNLRVLQLPISIGRFSVQDSRHLYAFKQKHNVVVFAEYPLVTLSSQQKPLYLQAQKHSNGSEIAKTLSEAFNLAISMEKQYIESIADTLDMTVAPSKGDIVLAHSLAHQCERFDCLEEWIYIREMQLLPQLDNLLEKLIEETSAKKFGFGYSLVIRELIRCLSTSVEFIEAEIADRLWQALKLSNLTARETSEGISHCTLDQLALRAAWSFGADVVLLQERFNLENLSNLVLKPYTYDELQSIETTLALQMQSK</sequence>
<dbReference type="Gene3D" id="3.20.20.100">
    <property type="entry name" value="NADP-dependent oxidoreductase domain"/>
    <property type="match status" value="1"/>
</dbReference>
<accession>F0W8S2</accession>
<name>F0W8S2_9STRA</name>
<dbReference type="AlphaFoldDB" id="F0W8S2"/>
<protein>
    <submittedName>
        <fullName evidence="1">Uncharacterized protein AlNc14C36G3197</fullName>
    </submittedName>
</protein>
<dbReference type="InterPro" id="IPR036812">
    <property type="entry name" value="NAD(P)_OxRdtase_dom_sf"/>
</dbReference>
<dbReference type="EMBL" id="FR824081">
    <property type="protein sequence ID" value="CCA17530.1"/>
    <property type="molecule type" value="Genomic_DNA"/>
</dbReference>
<dbReference type="HOGENOM" id="CLU_026890_0_0_1"/>